<dbReference type="Gene3D" id="3.40.50.12080">
    <property type="match status" value="1"/>
</dbReference>
<accession>A6WGG5</accession>
<evidence type="ECO:0000259" key="1">
    <source>
        <dbReference type="Pfam" id="PF18588"/>
    </source>
</evidence>
<dbReference type="HOGENOM" id="CLU_879360_0_0_11"/>
<proteinExistence type="predicted"/>
<dbReference type="Proteomes" id="UP000001116">
    <property type="component" value="Chromosome"/>
</dbReference>
<dbReference type="EMBL" id="CP000750">
    <property type="protein sequence ID" value="ABS05904.1"/>
    <property type="molecule type" value="Genomic_DNA"/>
</dbReference>
<evidence type="ECO:0000313" key="2">
    <source>
        <dbReference type="EMBL" id="ABS05904.1"/>
    </source>
</evidence>
<feature type="domain" description="Polysaccharide biosynthesis enzyme WcbI" evidence="1">
    <location>
        <begin position="53"/>
        <end position="249"/>
    </location>
</feature>
<evidence type="ECO:0000313" key="3">
    <source>
        <dbReference type="Proteomes" id="UP000001116"/>
    </source>
</evidence>
<dbReference type="InterPro" id="IPR041307">
    <property type="entry name" value="WcbI"/>
</dbReference>
<dbReference type="STRING" id="266940.Krad_4445"/>
<sequence>MQAREGPLCPTCPRVRVPGALPGYCQRVDGRTRHYGTFYGLDPVPEDDGRPLVLVHGNCQAESLRVLLGRDGSPVRTVRIPPVHELEAGDLPHLDRLLAHVDVLVSQPVRADYRDLPLGTAQLLARAARAPRPVVVPVVRWAALFPFQVIVRSPAAGEPPVVPYHDLRTLTLAAGRAPLPEVPAADAVRAVRDLSVRELTERCRRHGALEVVDLLLAAGAGAAHVVNHPGNPVLVGLARRVLEAAGLPGEVAEPQRTLLDSVHAPVLPQVLAALGLEGPDGGGGAPAWVVAGREVADEEVRAAHLDWYRAHPGVAEAGLARHAEAAALLA</sequence>
<gene>
    <name evidence="2" type="ordered locus">Krad_4445</name>
</gene>
<dbReference type="KEGG" id="kra:Krad_4445"/>
<reference evidence="3" key="1">
    <citation type="journal article" date="2008" name="PLoS ONE">
        <title>Survival in nuclear waste, extreme resistance, and potential applications gleaned from the genome sequence of Kineococcus radiotolerans SRS30216.</title>
        <authorList>
            <person name="Bagwell C.E."/>
            <person name="Bhat S."/>
            <person name="Hawkins G.M."/>
            <person name="Smith B.W."/>
            <person name="Biswas T."/>
            <person name="Hoover T.R."/>
            <person name="Saunders E."/>
            <person name="Han C.S."/>
            <person name="Tsodikov O.V."/>
            <person name="Shimkets L.J."/>
        </authorList>
    </citation>
    <scope>NUCLEOTIDE SEQUENCE [LARGE SCALE GENOMIC DNA]</scope>
    <source>
        <strain evidence="3">ATCC BAA-149 / DSM 14245 / SRS30216</strain>
    </source>
</reference>
<dbReference type="Pfam" id="PF18588">
    <property type="entry name" value="WcbI"/>
    <property type="match status" value="1"/>
</dbReference>
<keyword evidence="3" id="KW-1185">Reference proteome</keyword>
<organism evidence="2 3">
    <name type="scientific">Kineococcus radiotolerans (strain ATCC BAA-149 / DSM 14245 / SRS30216)</name>
    <dbReference type="NCBI Taxonomy" id="266940"/>
    <lineage>
        <taxon>Bacteria</taxon>
        <taxon>Bacillati</taxon>
        <taxon>Actinomycetota</taxon>
        <taxon>Actinomycetes</taxon>
        <taxon>Kineosporiales</taxon>
        <taxon>Kineosporiaceae</taxon>
        <taxon>Kineococcus</taxon>
    </lineage>
</organism>
<protein>
    <recommendedName>
        <fullName evidence="1">Polysaccharide biosynthesis enzyme WcbI domain-containing protein</fullName>
    </recommendedName>
</protein>
<dbReference type="eggNOG" id="ENOG502ZCJ8">
    <property type="taxonomic scope" value="Bacteria"/>
</dbReference>
<dbReference type="AlphaFoldDB" id="A6WGG5"/>
<name>A6WGG5_KINRD</name>